<feature type="compositionally biased region" description="Basic and acidic residues" evidence="6">
    <location>
        <begin position="691"/>
        <end position="703"/>
    </location>
</feature>
<feature type="region of interest" description="Disordered" evidence="6">
    <location>
        <begin position="551"/>
        <end position="579"/>
    </location>
</feature>
<dbReference type="PANTHER" id="PTHR13556">
    <property type="entry name" value="TRANSCRIPTIONAL ADAPTER 3-RELATED"/>
    <property type="match status" value="1"/>
</dbReference>
<dbReference type="GO" id="GO:0006357">
    <property type="term" value="P:regulation of transcription by RNA polymerase II"/>
    <property type="evidence" value="ECO:0007669"/>
    <property type="project" value="TreeGrafter"/>
</dbReference>
<feature type="compositionally biased region" description="Polar residues" evidence="6">
    <location>
        <begin position="310"/>
        <end position="322"/>
    </location>
</feature>
<dbReference type="Proteomes" id="UP000198372">
    <property type="component" value="Unassembled WGS sequence"/>
</dbReference>
<evidence type="ECO:0000256" key="2">
    <source>
        <dbReference type="ARBA" id="ARBA00005330"/>
    </source>
</evidence>
<dbReference type="InterPro" id="IPR019340">
    <property type="entry name" value="Histone_AcTrfase_su3"/>
</dbReference>
<feature type="region of interest" description="Disordered" evidence="6">
    <location>
        <begin position="684"/>
        <end position="717"/>
    </location>
</feature>
<dbReference type="GO" id="GO:0003713">
    <property type="term" value="F:transcription coactivator activity"/>
    <property type="evidence" value="ECO:0007669"/>
    <property type="project" value="TreeGrafter"/>
</dbReference>
<protein>
    <submittedName>
        <fullName evidence="7">BQ2448_5605 protein</fullName>
    </submittedName>
</protein>
<evidence type="ECO:0000313" key="8">
    <source>
        <dbReference type="Proteomes" id="UP000198372"/>
    </source>
</evidence>
<gene>
    <name evidence="7" type="ORF">BQ2448_5605</name>
</gene>
<organism evidence="7 8">
    <name type="scientific">Microbotryum intermedium</name>
    <dbReference type="NCBI Taxonomy" id="269621"/>
    <lineage>
        <taxon>Eukaryota</taxon>
        <taxon>Fungi</taxon>
        <taxon>Dikarya</taxon>
        <taxon>Basidiomycota</taxon>
        <taxon>Pucciniomycotina</taxon>
        <taxon>Microbotryomycetes</taxon>
        <taxon>Microbotryales</taxon>
        <taxon>Microbotryaceae</taxon>
        <taxon>Microbotryum</taxon>
    </lineage>
</organism>
<evidence type="ECO:0000313" key="7">
    <source>
        <dbReference type="EMBL" id="SCV66959.1"/>
    </source>
</evidence>
<comment type="similarity">
    <text evidence="2">Belongs to the NGG1 family.</text>
</comment>
<feature type="region of interest" description="Disordered" evidence="6">
    <location>
        <begin position="197"/>
        <end position="220"/>
    </location>
</feature>
<name>A0A238F2M7_9BASI</name>
<evidence type="ECO:0000256" key="3">
    <source>
        <dbReference type="ARBA" id="ARBA00023015"/>
    </source>
</evidence>
<reference evidence="8" key="1">
    <citation type="submission" date="2016-09" db="EMBL/GenBank/DDBJ databases">
        <authorList>
            <person name="Jeantristanb JTB J.-T."/>
            <person name="Ricardo R."/>
        </authorList>
    </citation>
    <scope>NUCLEOTIDE SEQUENCE [LARGE SCALE GENOMIC DNA]</scope>
</reference>
<dbReference type="GO" id="GO:0005634">
    <property type="term" value="C:nucleus"/>
    <property type="evidence" value="ECO:0007669"/>
    <property type="project" value="UniProtKB-SubCell"/>
</dbReference>
<keyword evidence="8" id="KW-1185">Reference proteome</keyword>
<evidence type="ECO:0000256" key="6">
    <source>
        <dbReference type="SAM" id="MobiDB-lite"/>
    </source>
</evidence>
<dbReference type="GO" id="GO:0000124">
    <property type="term" value="C:SAGA complex"/>
    <property type="evidence" value="ECO:0007669"/>
    <property type="project" value="TreeGrafter"/>
</dbReference>
<dbReference type="STRING" id="269621.A0A238F2M7"/>
<evidence type="ECO:0000256" key="4">
    <source>
        <dbReference type="ARBA" id="ARBA00023163"/>
    </source>
</evidence>
<sequence length="777" mass="86604">MPLRKFSLHPPSLLTPSSILMTIANGSSTLNATQLGNLRTVLTSVRLQANERLVIRDANKKNLVDRQLNEKRMAEDSARLKELERSKKREEEERKEKEKTQKIEKERLQREKDAQERRRKEEEEFREIKKKEEELKIKEDEEKRLEAIKLAREAKERMEKEKEKKRLEEEAEAAAQAIAAAAAAAAAVATAAAEAKAAAEAELAREKAQEEGRKEDVEMEQAEAVDFKVLDSTTSANAQGEWASFGLKILLPGHSSLLRFSVPTINIAGSVEPEEDEDGGDQPRPPVRDSKKKKRKRDQVVDSDDEDGKASNNDSDSDTQPLAQKVRKLDASSSASGTLGVKNESPTPSPMIPVTSLKAAPSTSESTIDPFEGLKPIERKLKEDKFVKHSIPIRPPAPGTATAFYLPTQSLVPPKPVSVAPTSTPKRQADVSGDFSTAKPGTQIAHHTFHTWADAYLRPFGEDDLAFLAPKPDDWTPYFIPPLGKHFTEQWEEEDHDLSASNASHYASPLEPPPLPRIKLDALNEDALGSEVVTLGPLSERLVAALAFTSGGREDTEDEGPSSADGVHPNGIGMDHTAQLADPGAQTRPLDAVELEERIKRELRFIGLLPEDEVDWSSREDDEISSALRSCQRQLHRQTTVNEARKVVLSRIVKDRMAYQDYEATRDAQERVIENGWLKRQKTQVKKKGKAARDRNRNKKDKEAEEDAEGGVDGTGKQPLSLSLLQAVDRRHVLIESFRPFFEEEKAGRFWGIPTRSVYEGLVEETEDGELKGELVE</sequence>
<keyword evidence="4" id="KW-0804">Transcription</keyword>
<dbReference type="Pfam" id="PF10198">
    <property type="entry name" value="Ada3"/>
    <property type="match status" value="1"/>
</dbReference>
<dbReference type="AlphaFoldDB" id="A0A238F2M7"/>
<evidence type="ECO:0000256" key="5">
    <source>
        <dbReference type="ARBA" id="ARBA00023242"/>
    </source>
</evidence>
<keyword evidence="3" id="KW-0805">Transcription regulation</keyword>
<feature type="compositionally biased region" description="Basic and acidic residues" evidence="6">
    <location>
        <begin position="197"/>
        <end position="216"/>
    </location>
</feature>
<proteinExistence type="inferred from homology"/>
<comment type="subcellular location">
    <subcellularLocation>
        <location evidence="1">Nucleus</location>
    </subcellularLocation>
</comment>
<feature type="region of interest" description="Disordered" evidence="6">
    <location>
        <begin position="270"/>
        <end position="374"/>
    </location>
</feature>
<evidence type="ECO:0000256" key="1">
    <source>
        <dbReference type="ARBA" id="ARBA00004123"/>
    </source>
</evidence>
<dbReference type="OrthoDB" id="1232at2759"/>
<dbReference type="EMBL" id="FMSP01000001">
    <property type="protein sequence ID" value="SCV66959.1"/>
    <property type="molecule type" value="Genomic_DNA"/>
</dbReference>
<dbReference type="PANTHER" id="PTHR13556:SF2">
    <property type="entry name" value="TRANSCRIPTIONAL ADAPTER 3"/>
    <property type="match status" value="1"/>
</dbReference>
<feature type="region of interest" description="Disordered" evidence="6">
    <location>
        <begin position="75"/>
        <end position="126"/>
    </location>
</feature>
<keyword evidence="5" id="KW-0539">Nucleus</keyword>
<accession>A0A238F2M7</accession>
<feature type="region of interest" description="Disordered" evidence="6">
    <location>
        <begin position="491"/>
        <end position="512"/>
    </location>
</feature>